<sequence length="846" mass="91769">MPGKSRAYGGVDRIAILATLKGTYREAGKRKGRQNRDPESEINFEVNCGFLHLELTKSSSPDDGDRSTKGQRGKKKTKSSGGGDSVDDLARHTFAHFVAGGPRTARNPRLRAIVADVGRLSAVALATVATGSTDATTTTITTTTNAPAAASSSTVIAASSPSPRARRTRSTVVIGSDGEDDRVEEEEIVEEEEEEVSDKEDEDDDHEAGIRVERIGHRGTEAMHGVVRGGAGMCRVHLTPTAIVQLDRRPFVVVPYCEIEVACLERALFKPALRNFDLALVKKSVRQKVPTTKPKPRRKRRATRKSGKKKRRRGEDDETEDDDEEDEDDEDVIGGKNLSRYVAQVHSIPMEYLARLESRLSDEAVPHHRGLGNVQWPPLLNFVRDNPEEFERTGGWAQYLKPEHGEGAGGRRRKRGSDDSDDGSEDDDDDSSGSEGDLWTMNGGDDDEESDGEFTPEAGLLNASYSEIDDADDADSPRSKRKRKRLPSATAGTSSGEKKRSETSPGLAALLLQVPDDEDVHLASMKTTKRKVKAKTKKTKTTTTAGDELNDKREKKANKGKGDDEEPAKKRRRPAATKGDHGKEQAIAKVSTRRKRTSEDAEEAKSASKAPRTRASKKKKNEDCGEKDAKAKAKAETRTTRCLAVDETIIESTDDEFEPKAAKPAAAASSAAESARARNERVRQRRFTGYNTRSRRGATPAGGPQDKIIRIDPPPTRRKRSLAPPTAATTPQQSKDLEESPRKKKKMPAMKAEAEVVDSAASTQTLMLRPTVVAASDDGDESGSCSFSFNSGDESAGSALGEAGYESEESNRLYDSTSTSTSPVAATKSPLANIGGVPVGLHQNSQ</sequence>
<feature type="compositionally biased region" description="Acidic residues" evidence="1">
    <location>
        <begin position="648"/>
        <end position="657"/>
    </location>
</feature>
<feature type="region of interest" description="Disordered" evidence="1">
    <location>
        <begin position="287"/>
        <end position="332"/>
    </location>
</feature>
<gene>
    <name evidence="3" type="ORF">ACA1_190240</name>
</gene>
<dbReference type="EMBL" id="KB008154">
    <property type="protein sequence ID" value="ELR11327.1"/>
    <property type="molecule type" value="Genomic_DNA"/>
</dbReference>
<feature type="compositionally biased region" description="Low complexity" evidence="1">
    <location>
        <begin position="662"/>
        <end position="674"/>
    </location>
</feature>
<feature type="domain" description="Histone chaperone RTT106/FACT complex subunit SPT16-like middle" evidence="2">
    <location>
        <begin position="223"/>
        <end position="370"/>
    </location>
</feature>
<feature type="region of interest" description="Disordered" evidence="1">
    <location>
        <begin position="55"/>
        <end position="88"/>
    </location>
</feature>
<feature type="region of interest" description="Disordered" evidence="1">
    <location>
        <begin position="175"/>
        <end position="206"/>
    </location>
</feature>
<feature type="region of interest" description="Disordered" evidence="1">
    <location>
        <begin position="393"/>
        <end position="760"/>
    </location>
</feature>
<evidence type="ECO:0000313" key="3">
    <source>
        <dbReference type="EMBL" id="ELR11327.1"/>
    </source>
</evidence>
<feature type="compositionally biased region" description="Basic residues" evidence="1">
    <location>
        <begin position="69"/>
        <end position="78"/>
    </location>
</feature>
<dbReference type="InterPro" id="IPR011993">
    <property type="entry name" value="PH-like_dom_sf"/>
</dbReference>
<feature type="compositionally biased region" description="Acidic residues" evidence="1">
    <location>
        <begin position="316"/>
        <end position="332"/>
    </location>
</feature>
<keyword evidence="4" id="KW-1185">Reference proteome</keyword>
<feature type="compositionally biased region" description="Acidic residues" evidence="1">
    <location>
        <begin position="177"/>
        <end position="206"/>
    </location>
</feature>
<feature type="compositionally biased region" description="Polar residues" evidence="1">
    <location>
        <begin position="783"/>
        <end position="793"/>
    </location>
</feature>
<dbReference type="KEGG" id="acan:ACA1_190240"/>
<feature type="compositionally biased region" description="Acidic residues" evidence="1">
    <location>
        <begin position="419"/>
        <end position="432"/>
    </location>
</feature>
<dbReference type="SMART" id="SM01287">
    <property type="entry name" value="Rtt106"/>
    <property type="match status" value="1"/>
</dbReference>
<protein>
    <recommendedName>
        <fullName evidence="2">Histone chaperone RTT106/FACT complex subunit SPT16-like middle domain-containing protein</fullName>
    </recommendedName>
</protein>
<feature type="compositionally biased region" description="Basic residues" evidence="1">
    <location>
        <begin position="294"/>
        <end position="312"/>
    </location>
</feature>
<dbReference type="STRING" id="1257118.L8GE68"/>
<evidence type="ECO:0000313" key="4">
    <source>
        <dbReference type="Proteomes" id="UP000011083"/>
    </source>
</evidence>
<feature type="compositionally biased region" description="Basic and acidic residues" evidence="1">
    <location>
        <begin position="620"/>
        <end position="639"/>
    </location>
</feature>
<proteinExistence type="predicted"/>
<reference evidence="3 4" key="1">
    <citation type="journal article" date="2013" name="Genome Biol.">
        <title>Genome of Acanthamoeba castellanii highlights extensive lateral gene transfer and early evolution of tyrosine kinase signaling.</title>
        <authorList>
            <person name="Clarke M."/>
            <person name="Lohan A.J."/>
            <person name="Liu B."/>
            <person name="Lagkouvardos I."/>
            <person name="Roy S."/>
            <person name="Zafar N."/>
            <person name="Bertelli C."/>
            <person name="Schilde C."/>
            <person name="Kianianmomeni A."/>
            <person name="Burglin T.R."/>
            <person name="Frech C."/>
            <person name="Turcotte B."/>
            <person name="Kopec K.O."/>
            <person name="Synnott J.M."/>
            <person name="Choo C."/>
            <person name="Paponov I."/>
            <person name="Finkler A."/>
            <person name="Soon Heng Tan C."/>
            <person name="Hutchins A.P."/>
            <person name="Weinmeier T."/>
            <person name="Rattei T."/>
            <person name="Chu J.S."/>
            <person name="Gimenez G."/>
            <person name="Irimia M."/>
            <person name="Rigden D.J."/>
            <person name="Fitzpatrick D.A."/>
            <person name="Lorenzo-Morales J."/>
            <person name="Bateman A."/>
            <person name="Chiu C.H."/>
            <person name="Tang P."/>
            <person name="Hegemann P."/>
            <person name="Fromm H."/>
            <person name="Raoult D."/>
            <person name="Greub G."/>
            <person name="Miranda-Saavedra D."/>
            <person name="Chen N."/>
            <person name="Nash P."/>
            <person name="Ginger M.L."/>
            <person name="Horn M."/>
            <person name="Schaap P."/>
            <person name="Caler L."/>
            <person name="Loftus B."/>
        </authorList>
    </citation>
    <scope>NUCLEOTIDE SEQUENCE [LARGE SCALE GENOMIC DNA]</scope>
    <source>
        <strain evidence="3 4">Neff</strain>
    </source>
</reference>
<dbReference type="GeneID" id="14911704"/>
<feature type="region of interest" description="Disordered" evidence="1">
    <location>
        <begin position="775"/>
        <end position="846"/>
    </location>
</feature>
<evidence type="ECO:0000256" key="1">
    <source>
        <dbReference type="SAM" id="MobiDB-lite"/>
    </source>
</evidence>
<dbReference type="Proteomes" id="UP000011083">
    <property type="component" value="Unassembled WGS sequence"/>
</dbReference>
<organism evidence="3 4">
    <name type="scientific">Acanthamoeba castellanii (strain ATCC 30010 / Neff)</name>
    <dbReference type="NCBI Taxonomy" id="1257118"/>
    <lineage>
        <taxon>Eukaryota</taxon>
        <taxon>Amoebozoa</taxon>
        <taxon>Discosea</taxon>
        <taxon>Longamoebia</taxon>
        <taxon>Centramoebida</taxon>
        <taxon>Acanthamoebidae</taxon>
        <taxon>Acanthamoeba</taxon>
    </lineage>
</organism>
<dbReference type="InterPro" id="IPR013719">
    <property type="entry name" value="RTT106/SPT16-like_middle_dom"/>
</dbReference>
<accession>L8GE68</accession>
<dbReference type="AlphaFoldDB" id="L8GE68"/>
<evidence type="ECO:0000259" key="2">
    <source>
        <dbReference type="SMART" id="SM01287"/>
    </source>
</evidence>
<dbReference type="RefSeq" id="XP_004333340.1">
    <property type="nucleotide sequence ID" value="XM_004333292.1"/>
</dbReference>
<dbReference type="Gene3D" id="2.30.29.30">
    <property type="entry name" value="Pleckstrin-homology domain (PH domain)/Phosphotyrosine-binding domain (PTB)"/>
    <property type="match status" value="2"/>
</dbReference>
<dbReference type="VEuPathDB" id="AmoebaDB:ACA1_190240"/>
<feature type="compositionally biased region" description="Basic residues" evidence="1">
    <location>
        <begin position="527"/>
        <end position="540"/>
    </location>
</feature>
<feature type="compositionally biased region" description="Acidic residues" evidence="1">
    <location>
        <begin position="444"/>
        <end position="454"/>
    </location>
</feature>
<feature type="compositionally biased region" description="Basic and acidic residues" evidence="1">
    <location>
        <begin position="597"/>
        <end position="606"/>
    </location>
</feature>
<name>L8GE68_ACACF</name>